<reference evidence="1 2" key="1">
    <citation type="submission" date="2016-11" db="EMBL/GenBank/DDBJ databases">
        <authorList>
            <person name="Manzoor S."/>
        </authorList>
    </citation>
    <scope>NUCLEOTIDE SEQUENCE [LARGE SCALE GENOMIC DNA]</scope>
    <source>
        <strain evidence="1">Clostridium ultunense strain Esp</strain>
    </source>
</reference>
<sequence>MKDLYSYYSVFRKSFAITYYKVIEINNARWNIINFVNFIIT</sequence>
<dbReference type="EMBL" id="LT669839">
    <property type="protein sequence ID" value="SHD75982.1"/>
    <property type="molecule type" value="Genomic_DNA"/>
</dbReference>
<proteinExistence type="predicted"/>
<dbReference type="AlphaFoldDB" id="A0A1M4PKM5"/>
<dbReference type="Proteomes" id="UP000245423">
    <property type="component" value="Chromosome 1"/>
</dbReference>
<evidence type="ECO:0000313" key="2">
    <source>
        <dbReference type="Proteomes" id="UP000245423"/>
    </source>
</evidence>
<protein>
    <submittedName>
        <fullName evidence="1">Uncharacterized protein</fullName>
    </submittedName>
</protein>
<accession>A0A1M4PKM5</accession>
<keyword evidence="2" id="KW-1185">Reference proteome</keyword>
<evidence type="ECO:0000313" key="1">
    <source>
        <dbReference type="EMBL" id="SHD75982.1"/>
    </source>
</evidence>
<name>A0A1M4PKM5_9FIRM</name>
<gene>
    <name evidence="1" type="ORF">CUESP1_0598</name>
</gene>
<organism evidence="1 2">
    <name type="scientific">[Clostridium] ultunense Esp</name>
    <dbReference type="NCBI Taxonomy" id="1288971"/>
    <lineage>
        <taxon>Bacteria</taxon>
        <taxon>Bacillati</taxon>
        <taxon>Bacillota</taxon>
        <taxon>Tissierellia</taxon>
        <taxon>Tissierellales</taxon>
        <taxon>Tepidimicrobiaceae</taxon>
        <taxon>Schnuerera</taxon>
    </lineage>
</organism>